<dbReference type="GO" id="GO:0008048">
    <property type="term" value="F:calcium sensitive guanylate cyclase activator activity"/>
    <property type="evidence" value="ECO:0007669"/>
    <property type="project" value="TreeGrafter"/>
</dbReference>
<dbReference type="Pfam" id="PF13499">
    <property type="entry name" value="EF-hand_7"/>
    <property type="match status" value="1"/>
</dbReference>
<dbReference type="InterPro" id="IPR002048">
    <property type="entry name" value="EF_hand_dom"/>
</dbReference>
<evidence type="ECO:0000256" key="3">
    <source>
        <dbReference type="ARBA" id="ARBA00022837"/>
    </source>
</evidence>
<dbReference type="Proteomes" id="UP000694383">
    <property type="component" value="Unplaced"/>
</dbReference>
<dbReference type="InterPro" id="IPR011992">
    <property type="entry name" value="EF-hand-dom_pair"/>
</dbReference>
<feature type="domain" description="EF-hand" evidence="4">
    <location>
        <begin position="116"/>
        <end position="151"/>
    </location>
</feature>
<dbReference type="FunFam" id="1.10.238.10:FF:000083">
    <property type="entry name" value="guanylyl cyclase-activating protein 1"/>
    <property type="match status" value="1"/>
</dbReference>
<evidence type="ECO:0000256" key="2">
    <source>
        <dbReference type="ARBA" id="ARBA00022737"/>
    </source>
</evidence>
<dbReference type="SMART" id="SM00054">
    <property type="entry name" value="EFh"/>
    <property type="match status" value="2"/>
</dbReference>
<evidence type="ECO:0000313" key="5">
    <source>
        <dbReference type="Ensembl" id="ENSOSIP00000031785.1"/>
    </source>
</evidence>
<dbReference type="InterPro" id="IPR028846">
    <property type="entry name" value="Recoverin"/>
</dbReference>
<reference evidence="5" key="1">
    <citation type="submission" date="2025-08" db="UniProtKB">
        <authorList>
            <consortium name="Ensembl"/>
        </authorList>
    </citation>
    <scope>IDENTIFICATION</scope>
</reference>
<dbReference type="CDD" id="cd00051">
    <property type="entry name" value="EFh"/>
    <property type="match status" value="2"/>
</dbReference>
<sequence>MLLQLNLKGLEVWFKMKLSLPALVLRRHPSAERSLTLKFHLLSDPNRLPGLCLQDGYIDFVEYIAAISLLLKGEINQKLKWYFKLFDQDGNGKIDKDELETIFTAIQDITRNRDIDPEEIVALIFEKIDVKGEGEMTLEEFIDGAKEHPDITEMLKNLMDLTPVLEIIVKGRVNEIKD</sequence>
<organism evidence="5 6">
    <name type="scientific">Oryzias sinensis</name>
    <name type="common">Chinese medaka</name>
    <dbReference type="NCBI Taxonomy" id="183150"/>
    <lineage>
        <taxon>Eukaryota</taxon>
        <taxon>Metazoa</taxon>
        <taxon>Chordata</taxon>
        <taxon>Craniata</taxon>
        <taxon>Vertebrata</taxon>
        <taxon>Euteleostomi</taxon>
        <taxon>Actinopterygii</taxon>
        <taxon>Neopterygii</taxon>
        <taxon>Teleostei</taxon>
        <taxon>Neoteleostei</taxon>
        <taxon>Acanthomorphata</taxon>
        <taxon>Ovalentaria</taxon>
        <taxon>Atherinomorphae</taxon>
        <taxon>Beloniformes</taxon>
        <taxon>Adrianichthyidae</taxon>
        <taxon>Oryziinae</taxon>
        <taxon>Oryzias</taxon>
    </lineage>
</organism>
<dbReference type="PANTHER" id="PTHR23055:SF102">
    <property type="entry name" value="GUANYLATE CYCLASE ACTIVATING PROTEIN 4"/>
    <property type="match status" value="1"/>
</dbReference>
<dbReference type="GeneTree" id="ENSGT00940000164751"/>
<dbReference type="PRINTS" id="PR00450">
    <property type="entry name" value="RECOVERIN"/>
</dbReference>
<accession>A0A8C7YPX5</accession>
<protein>
    <submittedName>
        <fullName evidence="5">Guanylate cyclase activator 1d</fullName>
    </submittedName>
</protein>
<evidence type="ECO:0000256" key="1">
    <source>
        <dbReference type="ARBA" id="ARBA00022723"/>
    </source>
</evidence>
<feature type="domain" description="EF-hand" evidence="4">
    <location>
        <begin position="74"/>
        <end position="109"/>
    </location>
</feature>
<keyword evidence="1" id="KW-0479">Metal-binding</keyword>
<reference evidence="5" key="2">
    <citation type="submission" date="2025-09" db="UniProtKB">
        <authorList>
            <consortium name="Ensembl"/>
        </authorList>
    </citation>
    <scope>IDENTIFICATION</scope>
</reference>
<dbReference type="Gene3D" id="1.10.238.10">
    <property type="entry name" value="EF-hand"/>
    <property type="match status" value="1"/>
</dbReference>
<proteinExistence type="predicted"/>
<dbReference type="InterPro" id="IPR018247">
    <property type="entry name" value="EF_Hand_1_Ca_BS"/>
</dbReference>
<keyword evidence="2" id="KW-0677">Repeat</keyword>
<dbReference type="SUPFAM" id="SSF47473">
    <property type="entry name" value="EF-hand"/>
    <property type="match status" value="1"/>
</dbReference>
<evidence type="ECO:0000313" key="6">
    <source>
        <dbReference type="Proteomes" id="UP000694383"/>
    </source>
</evidence>
<dbReference type="AlphaFoldDB" id="A0A8C7YPX5"/>
<keyword evidence="6" id="KW-1185">Reference proteome</keyword>
<dbReference type="Ensembl" id="ENSOSIT00000033498.1">
    <property type="protein sequence ID" value="ENSOSIP00000031785.1"/>
    <property type="gene ID" value="ENSOSIG00000016231.1"/>
</dbReference>
<dbReference type="PANTHER" id="PTHR23055">
    <property type="entry name" value="CALCIUM BINDING PROTEINS"/>
    <property type="match status" value="1"/>
</dbReference>
<name>A0A8C7YPX5_9TELE</name>
<dbReference type="PROSITE" id="PS50222">
    <property type="entry name" value="EF_HAND_2"/>
    <property type="match status" value="2"/>
</dbReference>
<keyword evidence="3" id="KW-0106">Calcium</keyword>
<dbReference type="GO" id="GO:0005509">
    <property type="term" value="F:calcium ion binding"/>
    <property type="evidence" value="ECO:0007669"/>
    <property type="project" value="InterPro"/>
</dbReference>
<dbReference type="PROSITE" id="PS00018">
    <property type="entry name" value="EF_HAND_1"/>
    <property type="match status" value="1"/>
</dbReference>
<evidence type="ECO:0000259" key="4">
    <source>
        <dbReference type="PROSITE" id="PS50222"/>
    </source>
</evidence>